<dbReference type="InterPro" id="IPR052192">
    <property type="entry name" value="Insect_Ionotropic_Sensory_Rcpt"/>
</dbReference>
<evidence type="ECO:0000256" key="3">
    <source>
        <dbReference type="ARBA" id="ARBA00022475"/>
    </source>
</evidence>
<keyword evidence="5 9" id="KW-1133">Transmembrane helix</keyword>
<dbReference type="PANTHER" id="PTHR42643:SF24">
    <property type="entry name" value="IONOTROPIC RECEPTOR 60A"/>
    <property type="match status" value="1"/>
</dbReference>
<comment type="caution">
    <text evidence="11">The sequence shown here is derived from an EMBL/GenBank/DDBJ whole genome shotgun (WGS) entry which is preliminary data.</text>
</comment>
<accession>A0AAE1PNB7</accession>
<dbReference type="Gene3D" id="1.10.287.70">
    <property type="match status" value="1"/>
</dbReference>
<comment type="similarity">
    <text evidence="2">Belongs to the glutamate-gated ion channel (TC 1.A.10.1) family.</text>
</comment>
<dbReference type="Proteomes" id="UP001292094">
    <property type="component" value="Unassembled WGS sequence"/>
</dbReference>
<organism evidence="11 12">
    <name type="scientific">Petrolisthes manimaculis</name>
    <dbReference type="NCBI Taxonomy" id="1843537"/>
    <lineage>
        <taxon>Eukaryota</taxon>
        <taxon>Metazoa</taxon>
        <taxon>Ecdysozoa</taxon>
        <taxon>Arthropoda</taxon>
        <taxon>Crustacea</taxon>
        <taxon>Multicrustacea</taxon>
        <taxon>Malacostraca</taxon>
        <taxon>Eumalacostraca</taxon>
        <taxon>Eucarida</taxon>
        <taxon>Decapoda</taxon>
        <taxon>Pleocyemata</taxon>
        <taxon>Anomura</taxon>
        <taxon>Galatheoidea</taxon>
        <taxon>Porcellanidae</taxon>
        <taxon>Petrolisthes</taxon>
    </lineage>
</organism>
<name>A0AAE1PNB7_9EUCA</name>
<protein>
    <recommendedName>
        <fullName evidence="10">Ionotropic glutamate receptor C-terminal domain-containing protein</fullName>
    </recommendedName>
</protein>
<dbReference type="GO" id="GO:0050906">
    <property type="term" value="P:detection of stimulus involved in sensory perception"/>
    <property type="evidence" value="ECO:0007669"/>
    <property type="project" value="UniProtKB-ARBA"/>
</dbReference>
<keyword evidence="6 9" id="KW-0472">Membrane</keyword>
<reference evidence="11" key="1">
    <citation type="submission" date="2023-11" db="EMBL/GenBank/DDBJ databases">
        <title>Genome assemblies of two species of porcelain crab, Petrolisthes cinctipes and Petrolisthes manimaculis (Anomura: Porcellanidae).</title>
        <authorList>
            <person name="Angst P."/>
        </authorList>
    </citation>
    <scope>NUCLEOTIDE SEQUENCE</scope>
    <source>
        <strain evidence="11">PB745_02</strain>
        <tissue evidence="11">Gill</tissue>
    </source>
</reference>
<dbReference type="Pfam" id="PF00060">
    <property type="entry name" value="Lig_chan"/>
    <property type="match status" value="1"/>
</dbReference>
<dbReference type="EMBL" id="JAWZYT010001649">
    <property type="protein sequence ID" value="KAK4310287.1"/>
    <property type="molecule type" value="Genomic_DNA"/>
</dbReference>
<keyword evidence="12" id="KW-1185">Reference proteome</keyword>
<evidence type="ECO:0000256" key="4">
    <source>
        <dbReference type="ARBA" id="ARBA00022692"/>
    </source>
</evidence>
<dbReference type="SUPFAM" id="SSF53850">
    <property type="entry name" value="Periplasmic binding protein-like II"/>
    <property type="match status" value="1"/>
</dbReference>
<evidence type="ECO:0000256" key="2">
    <source>
        <dbReference type="ARBA" id="ARBA00008685"/>
    </source>
</evidence>
<dbReference type="PANTHER" id="PTHR42643">
    <property type="entry name" value="IONOTROPIC RECEPTOR 20A-RELATED"/>
    <property type="match status" value="1"/>
</dbReference>
<evidence type="ECO:0000313" key="12">
    <source>
        <dbReference type="Proteomes" id="UP001292094"/>
    </source>
</evidence>
<sequence length="190" mass="21680">MHLCESIHKQPNTNVTRLIVGFLWLYVMVLGISYSSNLTAFLTISRQPQEIDTFEDLYASGLHIVGLGPIFGILMNSSGNVYLKKLSRRFIPLTSDPESWVTSGRAGYISSYHYTKYTVDMINSVYNKPVCRLMKECTWPFSVAVALQSYSPLKPRFDQVVNRIVESGMVAYWFQDSVWTATQVIQQDDE</sequence>
<feature type="domain" description="Ionotropic glutamate receptor C-terminal" evidence="10">
    <location>
        <begin position="7"/>
        <end position="58"/>
    </location>
</feature>
<evidence type="ECO:0000256" key="8">
    <source>
        <dbReference type="ARBA" id="ARBA00023180"/>
    </source>
</evidence>
<keyword evidence="4 9" id="KW-0812">Transmembrane</keyword>
<evidence type="ECO:0000256" key="7">
    <source>
        <dbReference type="ARBA" id="ARBA00023170"/>
    </source>
</evidence>
<feature type="transmembrane region" description="Helical" evidence="9">
    <location>
        <begin position="64"/>
        <end position="83"/>
    </location>
</feature>
<keyword evidence="7" id="KW-0675">Receptor</keyword>
<evidence type="ECO:0000256" key="9">
    <source>
        <dbReference type="SAM" id="Phobius"/>
    </source>
</evidence>
<evidence type="ECO:0000259" key="10">
    <source>
        <dbReference type="Pfam" id="PF00060"/>
    </source>
</evidence>
<evidence type="ECO:0000313" key="11">
    <source>
        <dbReference type="EMBL" id="KAK4310287.1"/>
    </source>
</evidence>
<dbReference type="InterPro" id="IPR001320">
    <property type="entry name" value="Iontro_rcpt_C"/>
</dbReference>
<proteinExistence type="inferred from homology"/>
<evidence type="ECO:0000256" key="1">
    <source>
        <dbReference type="ARBA" id="ARBA00004651"/>
    </source>
</evidence>
<comment type="subcellular location">
    <subcellularLocation>
        <location evidence="1">Cell membrane</location>
        <topology evidence="1">Multi-pass membrane protein</topology>
    </subcellularLocation>
</comment>
<dbReference type="AlphaFoldDB" id="A0AAE1PNB7"/>
<keyword evidence="8" id="KW-0325">Glycoprotein</keyword>
<dbReference type="GO" id="GO:0005886">
    <property type="term" value="C:plasma membrane"/>
    <property type="evidence" value="ECO:0007669"/>
    <property type="project" value="UniProtKB-SubCell"/>
</dbReference>
<keyword evidence="3" id="KW-1003">Cell membrane</keyword>
<evidence type="ECO:0000256" key="6">
    <source>
        <dbReference type="ARBA" id="ARBA00023136"/>
    </source>
</evidence>
<dbReference type="GO" id="GO:0015276">
    <property type="term" value="F:ligand-gated monoatomic ion channel activity"/>
    <property type="evidence" value="ECO:0007669"/>
    <property type="project" value="InterPro"/>
</dbReference>
<gene>
    <name evidence="11" type="ORF">Pmani_018106</name>
</gene>
<feature type="transmembrane region" description="Helical" evidence="9">
    <location>
        <begin position="21"/>
        <end position="44"/>
    </location>
</feature>
<evidence type="ECO:0000256" key="5">
    <source>
        <dbReference type="ARBA" id="ARBA00022989"/>
    </source>
</evidence>